<sequence>MCLFKNCFVLTINNRSLFKQDSEVVLIRLAKKVKDAFVELYNSNIQPPFDQSWLSIKTILSLAVVGACITIGAYLGHK</sequence>
<organism evidence="2 3">
    <name type="scientific">Xenopus laevis</name>
    <name type="common">African clawed frog</name>
    <dbReference type="NCBI Taxonomy" id="8355"/>
    <lineage>
        <taxon>Eukaryota</taxon>
        <taxon>Metazoa</taxon>
        <taxon>Chordata</taxon>
        <taxon>Craniata</taxon>
        <taxon>Vertebrata</taxon>
        <taxon>Euteleostomi</taxon>
        <taxon>Amphibia</taxon>
        <taxon>Batrachia</taxon>
        <taxon>Anura</taxon>
        <taxon>Pipoidea</taxon>
        <taxon>Pipidae</taxon>
        <taxon>Xenopodinae</taxon>
        <taxon>Xenopus</taxon>
        <taxon>Xenopus</taxon>
    </lineage>
</organism>
<name>A0A974CJY8_XENLA</name>
<protein>
    <submittedName>
        <fullName evidence="2">Uncharacterized protein</fullName>
    </submittedName>
</protein>
<proteinExistence type="predicted"/>
<keyword evidence="1" id="KW-0812">Transmembrane</keyword>
<evidence type="ECO:0000256" key="1">
    <source>
        <dbReference type="SAM" id="Phobius"/>
    </source>
</evidence>
<dbReference type="EMBL" id="CM004477">
    <property type="protein sequence ID" value="OCT74473.1"/>
    <property type="molecule type" value="Genomic_DNA"/>
</dbReference>
<keyword evidence="1" id="KW-0472">Membrane</keyword>
<gene>
    <name evidence="2" type="ORF">XELAEV_18033452mg</name>
</gene>
<evidence type="ECO:0000313" key="2">
    <source>
        <dbReference type="EMBL" id="OCT74473.1"/>
    </source>
</evidence>
<accession>A0A974CJY8</accession>
<dbReference type="Proteomes" id="UP000694892">
    <property type="component" value="Chromosome 6S"/>
</dbReference>
<reference evidence="3" key="1">
    <citation type="journal article" date="2016" name="Nature">
        <title>Genome evolution in the allotetraploid frog Xenopus laevis.</title>
        <authorList>
            <person name="Session A.M."/>
            <person name="Uno Y."/>
            <person name="Kwon T."/>
            <person name="Chapman J.A."/>
            <person name="Toyoda A."/>
            <person name="Takahashi S."/>
            <person name="Fukui A."/>
            <person name="Hikosaka A."/>
            <person name="Suzuki A."/>
            <person name="Kondo M."/>
            <person name="van Heeringen S.J."/>
            <person name="Quigley I."/>
            <person name="Heinz S."/>
            <person name="Ogino H."/>
            <person name="Ochi H."/>
            <person name="Hellsten U."/>
            <person name="Lyons J.B."/>
            <person name="Simakov O."/>
            <person name="Putnam N."/>
            <person name="Stites J."/>
            <person name="Kuroki Y."/>
            <person name="Tanaka T."/>
            <person name="Michiue T."/>
            <person name="Watanabe M."/>
            <person name="Bogdanovic O."/>
            <person name="Lister R."/>
            <person name="Georgiou G."/>
            <person name="Paranjpe S.S."/>
            <person name="van Kruijsbergen I."/>
            <person name="Shu S."/>
            <person name="Carlson J."/>
            <person name="Kinoshita T."/>
            <person name="Ohta Y."/>
            <person name="Mawaribuchi S."/>
            <person name="Jenkins J."/>
            <person name="Grimwood J."/>
            <person name="Schmutz J."/>
            <person name="Mitros T."/>
            <person name="Mozaffari S.V."/>
            <person name="Suzuki Y."/>
            <person name="Haramoto Y."/>
            <person name="Yamamoto T.S."/>
            <person name="Takagi C."/>
            <person name="Heald R."/>
            <person name="Miller K."/>
            <person name="Haudenschild C."/>
            <person name="Kitzman J."/>
            <person name="Nakayama T."/>
            <person name="Izutsu Y."/>
            <person name="Robert J."/>
            <person name="Fortriede J."/>
            <person name="Burns K."/>
            <person name="Lotay V."/>
            <person name="Karimi K."/>
            <person name="Yasuoka Y."/>
            <person name="Dichmann D.S."/>
            <person name="Flajnik M.F."/>
            <person name="Houston D.W."/>
            <person name="Shendure J."/>
            <person name="DuPasquier L."/>
            <person name="Vize P.D."/>
            <person name="Zorn A.M."/>
            <person name="Ito M."/>
            <person name="Marcotte E.M."/>
            <person name="Wallingford J.B."/>
            <person name="Ito Y."/>
            <person name="Asashima M."/>
            <person name="Ueno N."/>
            <person name="Matsuda Y."/>
            <person name="Veenstra G.J."/>
            <person name="Fujiyama A."/>
            <person name="Harland R.M."/>
            <person name="Taira M."/>
            <person name="Rokhsar D.S."/>
        </authorList>
    </citation>
    <scope>NUCLEOTIDE SEQUENCE [LARGE SCALE GENOMIC DNA]</scope>
    <source>
        <strain evidence="3">J</strain>
    </source>
</reference>
<evidence type="ECO:0000313" key="3">
    <source>
        <dbReference type="Proteomes" id="UP000694892"/>
    </source>
</evidence>
<dbReference type="AlphaFoldDB" id="A0A974CJY8"/>
<keyword evidence="1" id="KW-1133">Transmembrane helix</keyword>
<feature type="transmembrane region" description="Helical" evidence="1">
    <location>
        <begin position="53"/>
        <end position="75"/>
    </location>
</feature>